<keyword evidence="3" id="KW-1185">Reference proteome</keyword>
<dbReference type="Proteomes" id="UP001228905">
    <property type="component" value="Unassembled WGS sequence"/>
</dbReference>
<dbReference type="RefSeq" id="WP_307347307.1">
    <property type="nucleotide sequence ID" value="NZ_JAUSVS010000002.1"/>
</dbReference>
<evidence type="ECO:0000313" key="3">
    <source>
        <dbReference type="Proteomes" id="UP001228905"/>
    </source>
</evidence>
<sequence length="191" mass="21248">MAIDIPNFGTPDSTLVAVTLGAVLATLGGFLGNRFEARVERRQRERDAALLLGEIVFTFVMILKMAHEARQIGDPYGPITLRMLSGAMREADAYERNRERLPDLSDGALRVETHKLMVSITMSLEGMLENTRRLETLPARTPQATLEALRAGRDSGFDFIMETLPKFEPTLARFSRLAKVSFEGHEAVVRG</sequence>
<dbReference type="EMBL" id="JAUSVS010000002">
    <property type="protein sequence ID" value="MDQ0463414.1"/>
    <property type="molecule type" value="Genomic_DNA"/>
</dbReference>
<evidence type="ECO:0000313" key="2">
    <source>
        <dbReference type="EMBL" id="MDQ0463414.1"/>
    </source>
</evidence>
<protein>
    <submittedName>
        <fullName evidence="2">Uncharacterized protein</fullName>
    </submittedName>
</protein>
<organism evidence="2 3">
    <name type="scientific">Caulobacter ginsengisoli</name>
    <dbReference type="NCBI Taxonomy" id="400775"/>
    <lineage>
        <taxon>Bacteria</taxon>
        <taxon>Pseudomonadati</taxon>
        <taxon>Pseudomonadota</taxon>
        <taxon>Alphaproteobacteria</taxon>
        <taxon>Caulobacterales</taxon>
        <taxon>Caulobacteraceae</taxon>
        <taxon>Caulobacter</taxon>
    </lineage>
</organism>
<keyword evidence="1" id="KW-1133">Transmembrane helix</keyword>
<keyword evidence="1" id="KW-0472">Membrane</keyword>
<name>A0ABU0IN78_9CAUL</name>
<keyword evidence="1" id="KW-0812">Transmembrane</keyword>
<comment type="caution">
    <text evidence="2">The sequence shown here is derived from an EMBL/GenBank/DDBJ whole genome shotgun (WGS) entry which is preliminary data.</text>
</comment>
<feature type="transmembrane region" description="Helical" evidence="1">
    <location>
        <begin position="15"/>
        <end position="35"/>
    </location>
</feature>
<proteinExistence type="predicted"/>
<reference evidence="2 3" key="1">
    <citation type="submission" date="2023-07" db="EMBL/GenBank/DDBJ databases">
        <title>Genomic Encyclopedia of Type Strains, Phase IV (KMG-IV): sequencing the most valuable type-strain genomes for metagenomic binning, comparative biology and taxonomic classification.</title>
        <authorList>
            <person name="Goeker M."/>
        </authorList>
    </citation>
    <scope>NUCLEOTIDE SEQUENCE [LARGE SCALE GENOMIC DNA]</scope>
    <source>
        <strain evidence="2 3">DSM 18695</strain>
    </source>
</reference>
<accession>A0ABU0IN78</accession>
<evidence type="ECO:0000256" key="1">
    <source>
        <dbReference type="SAM" id="Phobius"/>
    </source>
</evidence>
<gene>
    <name evidence="2" type="ORF">QO010_001185</name>
</gene>